<feature type="transmembrane region" description="Helical" evidence="1">
    <location>
        <begin position="165"/>
        <end position="184"/>
    </location>
</feature>
<dbReference type="InParanoid" id="G3AN46"/>
<sequence>MFQINFYRPYFDLDSDMFFYKIQRALNPFATSFGEPNEEENSNQPAELYGFFWITGTLIFLMFVSSTGSNLLAQWLYGDASKKKYEYSFDLLTKSISLFYGYNIIAPGLLYLITTFFYKFPYGLSLSKVISIYGYTNVLWFPITIVNVLIVVLINNQNHHLMLNLFEWIIVVISGIVTGLSNLAKLTPIIKKNSLIIHEGDSSGANRLYYTIVGALAVAHLLFTVLVKISFFGIKV</sequence>
<reference evidence="2 3" key="1">
    <citation type="journal article" date="2011" name="Proc. Natl. Acad. Sci. U.S.A.">
        <title>Comparative genomics of xylose-fermenting fungi for enhanced biofuel production.</title>
        <authorList>
            <person name="Wohlbach D.J."/>
            <person name="Kuo A."/>
            <person name="Sato T.K."/>
            <person name="Potts K.M."/>
            <person name="Salamov A.A."/>
            <person name="LaButti K.M."/>
            <person name="Sun H."/>
            <person name="Clum A."/>
            <person name="Pangilinan J.L."/>
            <person name="Lindquist E.A."/>
            <person name="Lucas S."/>
            <person name="Lapidus A."/>
            <person name="Jin M."/>
            <person name="Gunawan C."/>
            <person name="Balan V."/>
            <person name="Dale B.E."/>
            <person name="Jeffries T.W."/>
            <person name="Zinkel R."/>
            <person name="Barry K.W."/>
            <person name="Grigoriev I.V."/>
            <person name="Gasch A.P."/>
        </authorList>
    </citation>
    <scope>NUCLEOTIDE SEQUENCE [LARGE SCALE GENOMIC DNA]</scope>
    <source>
        <strain evidence="3">NRRL Y-27907 / 11-Y1</strain>
    </source>
</reference>
<dbReference type="STRING" id="619300.G3AN46"/>
<dbReference type="RefSeq" id="XP_007375736.1">
    <property type="nucleotide sequence ID" value="XM_007375674.1"/>
</dbReference>
<keyword evidence="1" id="KW-1133">Transmembrane helix</keyword>
<feature type="transmembrane region" description="Helical" evidence="1">
    <location>
        <begin position="208"/>
        <end position="234"/>
    </location>
</feature>
<dbReference type="Proteomes" id="UP000000709">
    <property type="component" value="Unassembled WGS sequence"/>
</dbReference>
<keyword evidence="3" id="KW-1185">Reference proteome</keyword>
<dbReference type="GeneID" id="18871983"/>
<feature type="transmembrane region" description="Helical" evidence="1">
    <location>
        <begin position="98"/>
        <end position="120"/>
    </location>
</feature>
<dbReference type="OrthoDB" id="10256463at2759"/>
<dbReference type="KEGG" id="spaa:SPAPADRAFT_55906"/>
<gene>
    <name evidence="2" type="ORF">SPAPADRAFT_55906</name>
</gene>
<keyword evidence="1" id="KW-0812">Transmembrane</keyword>
<dbReference type="PANTHER" id="PTHR12822">
    <property type="entry name" value="PROTEIN YIPF"/>
    <property type="match status" value="1"/>
</dbReference>
<proteinExistence type="predicted"/>
<dbReference type="EMBL" id="GL996502">
    <property type="protein sequence ID" value="EGW32460.1"/>
    <property type="molecule type" value="Genomic_DNA"/>
</dbReference>
<dbReference type="GO" id="GO:0005794">
    <property type="term" value="C:Golgi apparatus"/>
    <property type="evidence" value="ECO:0007669"/>
    <property type="project" value="InterPro"/>
</dbReference>
<keyword evidence="1" id="KW-0472">Membrane</keyword>
<dbReference type="GO" id="GO:0016192">
    <property type="term" value="P:vesicle-mediated transport"/>
    <property type="evidence" value="ECO:0007669"/>
    <property type="project" value="InterPro"/>
</dbReference>
<dbReference type="HOGENOM" id="CLU_082766_0_0_1"/>
<accession>G3AN46</accession>
<dbReference type="FunCoup" id="G3AN46">
    <property type="interactions" value="329"/>
</dbReference>
<feature type="transmembrane region" description="Helical" evidence="1">
    <location>
        <begin position="51"/>
        <end position="77"/>
    </location>
</feature>
<organism evidence="3">
    <name type="scientific">Spathaspora passalidarum (strain NRRL Y-27907 / 11-Y1)</name>
    <dbReference type="NCBI Taxonomy" id="619300"/>
    <lineage>
        <taxon>Eukaryota</taxon>
        <taxon>Fungi</taxon>
        <taxon>Dikarya</taxon>
        <taxon>Ascomycota</taxon>
        <taxon>Saccharomycotina</taxon>
        <taxon>Pichiomycetes</taxon>
        <taxon>Debaryomycetaceae</taxon>
        <taxon>Spathaspora</taxon>
    </lineage>
</organism>
<dbReference type="eggNOG" id="KOG3114">
    <property type="taxonomic scope" value="Eukaryota"/>
</dbReference>
<protein>
    <recommendedName>
        <fullName evidence="4">Protein YIP</fullName>
    </recommendedName>
</protein>
<evidence type="ECO:0000256" key="1">
    <source>
        <dbReference type="SAM" id="Phobius"/>
    </source>
</evidence>
<dbReference type="OMA" id="MFQINFY"/>
<dbReference type="InterPro" id="IPR039765">
    <property type="entry name" value="Yip5/YIPF1/YIPF2"/>
</dbReference>
<name>G3AN46_SPAPN</name>
<feature type="transmembrane region" description="Helical" evidence="1">
    <location>
        <begin position="132"/>
        <end position="153"/>
    </location>
</feature>
<evidence type="ECO:0000313" key="2">
    <source>
        <dbReference type="EMBL" id="EGW32460.1"/>
    </source>
</evidence>
<dbReference type="PANTHER" id="PTHR12822:SF2">
    <property type="entry name" value="PROTEIN YIPF"/>
    <property type="match status" value="1"/>
</dbReference>
<evidence type="ECO:0008006" key="4">
    <source>
        <dbReference type="Google" id="ProtNLM"/>
    </source>
</evidence>
<dbReference type="AlphaFoldDB" id="G3AN46"/>
<dbReference type="GO" id="GO:0031267">
    <property type="term" value="F:small GTPase binding"/>
    <property type="evidence" value="ECO:0007669"/>
    <property type="project" value="InterPro"/>
</dbReference>
<evidence type="ECO:0000313" key="3">
    <source>
        <dbReference type="Proteomes" id="UP000000709"/>
    </source>
</evidence>